<dbReference type="PANTHER" id="PTHR16453:SF9">
    <property type="entry name" value="GATOR COMPLEX PROTEIN MIOS"/>
    <property type="match status" value="1"/>
</dbReference>
<evidence type="ECO:0000256" key="1">
    <source>
        <dbReference type="SAM" id="MobiDB-lite"/>
    </source>
</evidence>
<dbReference type="PANTHER" id="PTHR16453">
    <property type="entry name" value="WD40 DOMAIN-CONTAINING PROTEIN MIO FAMILY MEMBER"/>
    <property type="match status" value="1"/>
</dbReference>
<name>A0A2G5B7G3_COERN</name>
<feature type="region of interest" description="Disordered" evidence="1">
    <location>
        <begin position="147"/>
        <end position="168"/>
    </location>
</feature>
<dbReference type="STRING" id="763665.A0A2G5B7G3"/>
<reference evidence="3 4" key="1">
    <citation type="journal article" date="2015" name="Genome Biol. Evol.">
        <title>Phylogenomic analyses indicate that early fungi evolved digesting cell walls of algal ancestors of land plants.</title>
        <authorList>
            <person name="Chang Y."/>
            <person name="Wang S."/>
            <person name="Sekimoto S."/>
            <person name="Aerts A.L."/>
            <person name="Choi C."/>
            <person name="Clum A."/>
            <person name="LaButti K.M."/>
            <person name="Lindquist E.A."/>
            <person name="Yee Ngan C."/>
            <person name="Ohm R.A."/>
            <person name="Salamov A.A."/>
            <person name="Grigoriev I.V."/>
            <person name="Spatafora J.W."/>
            <person name="Berbee M.L."/>
        </authorList>
    </citation>
    <scope>NUCLEOTIDE SEQUENCE [LARGE SCALE GENOMIC DNA]</scope>
    <source>
        <strain evidence="3 4">NRRL 1564</strain>
    </source>
</reference>
<evidence type="ECO:0000313" key="4">
    <source>
        <dbReference type="Proteomes" id="UP000242474"/>
    </source>
</evidence>
<accession>A0A2G5B7G3</accession>
<dbReference type="Proteomes" id="UP000242474">
    <property type="component" value="Unassembled WGS sequence"/>
</dbReference>
<dbReference type="EMBL" id="KZ303514">
    <property type="protein sequence ID" value="PIA14667.1"/>
    <property type="molecule type" value="Genomic_DNA"/>
</dbReference>
<dbReference type="GO" id="GO:0005737">
    <property type="term" value="C:cytoplasm"/>
    <property type="evidence" value="ECO:0007669"/>
    <property type="project" value="TreeGrafter"/>
</dbReference>
<evidence type="ECO:0000259" key="2">
    <source>
        <dbReference type="Pfam" id="PF17034"/>
    </source>
</evidence>
<sequence>MNYRVAAALRYLDDSSLTRYLLWAGRLAVRRGDLDGLLITGVCGSGRLIMQTYVDNTADVQTAALASIFDPCSDAAADETAEKWIYAYRHMLNKWRMFTTRCLFDIAHGNYRQSKGLLRVSEVAKKIAIPPADIRCMFCHQSLDHDPSHRKNRQMRGAVRGDSSGMSTPPQTRLLYTHCPKCNGKLPRCVVCRMKLGTPVVASDGDVSEVLVGDFSQWFSWCQTCGHGGHVSHMQSWFATHSECPVPACECECEQKH</sequence>
<dbReference type="Pfam" id="PF17034">
    <property type="entry name" value="zinc_ribbon_16"/>
    <property type="match status" value="1"/>
</dbReference>
<dbReference type="InterPro" id="IPR031488">
    <property type="entry name" value="Zn_ribbon_mio"/>
</dbReference>
<proteinExistence type="predicted"/>
<dbReference type="GO" id="GO:1904263">
    <property type="term" value="P:positive regulation of TORC1 signaling"/>
    <property type="evidence" value="ECO:0007669"/>
    <property type="project" value="TreeGrafter"/>
</dbReference>
<keyword evidence="4" id="KW-1185">Reference proteome</keyword>
<organism evidence="3 4">
    <name type="scientific">Coemansia reversa (strain ATCC 12441 / NRRL 1564)</name>
    <dbReference type="NCBI Taxonomy" id="763665"/>
    <lineage>
        <taxon>Eukaryota</taxon>
        <taxon>Fungi</taxon>
        <taxon>Fungi incertae sedis</taxon>
        <taxon>Zoopagomycota</taxon>
        <taxon>Kickxellomycotina</taxon>
        <taxon>Kickxellomycetes</taxon>
        <taxon>Kickxellales</taxon>
        <taxon>Kickxellaceae</taxon>
        <taxon>Coemansia</taxon>
    </lineage>
</organism>
<gene>
    <name evidence="3" type="ORF">COEREDRAFT_46282</name>
</gene>
<protein>
    <recommendedName>
        <fullName evidence="2">GATOR2 complex protein MIO zinc-ribbon like domain-containing protein</fullName>
    </recommendedName>
</protein>
<dbReference type="OrthoDB" id="341486at2759"/>
<dbReference type="AlphaFoldDB" id="A0A2G5B7G3"/>
<dbReference type="CDD" id="cd16691">
    <property type="entry name" value="mRING-H2-C3H3C2_Mio"/>
    <property type="match status" value="1"/>
</dbReference>
<evidence type="ECO:0000313" key="3">
    <source>
        <dbReference type="EMBL" id="PIA14667.1"/>
    </source>
</evidence>
<feature type="domain" description="GATOR2 complex protein MIO zinc-ribbon like" evidence="2">
    <location>
        <begin position="136"/>
        <end position="256"/>
    </location>
</feature>
<dbReference type="InterPro" id="IPR037593">
    <property type="entry name" value="MIOS/Sea4"/>
</dbReference>